<sequence>MASARAWMIVSLLAFLLLARAAEGQTAPTSPPIGSNPTEPHAPENQEEETQNQSVSVPRTEEKNEPTELSFIQDYQLDHVVLGH</sequence>
<name>A0A835RWJ2_VANPL</name>
<accession>A0A835RWJ2</accession>
<dbReference type="AlphaFoldDB" id="A0A835RWJ2"/>
<gene>
    <name evidence="3" type="ORF">HPP92_004341</name>
</gene>
<feature type="region of interest" description="Disordered" evidence="1">
    <location>
        <begin position="24"/>
        <end position="70"/>
    </location>
</feature>
<keyword evidence="2" id="KW-0732">Signal</keyword>
<proteinExistence type="predicted"/>
<reference evidence="3 4" key="1">
    <citation type="journal article" date="2020" name="Nat. Food">
        <title>A phased Vanilla planifolia genome enables genetic improvement of flavour and production.</title>
        <authorList>
            <person name="Hasing T."/>
            <person name="Tang H."/>
            <person name="Brym M."/>
            <person name="Khazi F."/>
            <person name="Huang T."/>
            <person name="Chambers A.H."/>
        </authorList>
    </citation>
    <scope>NUCLEOTIDE SEQUENCE [LARGE SCALE GENOMIC DNA]</scope>
    <source>
        <tissue evidence="3">Leaf</tissue>
    </source>
</reference>
<organism evidence="3 4">
    <name type="scientific">Vanilla planifolia</name>
    <name type="common">Vanilla</name>
    <dbReference type="NCBI Taxonomy" id="51239"/>
    <lineage>
        <taxon>Eukaryota</taxon>
        <taxon>Viridiplantae</taxon>
        <taxon>Streptophyta</taxon>
        <taxon>Embryophyta</taxon>
        <taxon>Tracheophyta</taxon>
        <taxon>Spermatophyta</taxon>
        <taxon>Magnoliopsida</taxon>
        <taxon>Liliopsida</taxon>
        <taxon>Asparagales</taxon>
        <taxon>Orchidaceae</taxon>
        <taxon>Vanilloideae</taxon>
        <taxon>Vanilleae</taxon>
        <taxon>Vanilla</taxon>
    </lineage>
</organism>
<protein>
    <submittedName>
        <fullName evidence="3">Uncharacterized protein</fullName>
    </submittedName>
</protein>
<evidence type="ECO:0000313" key="3">
    <source>
        <dbReference type="EMBL" id="KAG0493347.1"/>
    </source>
</evidence>
<evidence type="ECO:0000313" key="4">
    <source>
        <dbReference type="Proteomes" id="UP000639772"/>
    </source>
</evidence>
<dbReference type="Proteomes" id="UP000639772">
    <property type="component" value="Unassembled WGS sequence"/>
</dbReference>
<dbReference type="EMBL" id="JADCNM010000002">
    <property type="protein sequence ID" value="KAG0493347.1"/>
    <property type="molecule type" value="Genomic_DNA"/>
</dbReference>
<comment type="caution">
    <text evidence="3">The sequence shown here is derived from an EMBL/GenBank/DDBJ whole genome shotgun (WGS) entry which is preliminary data.</text>
</comment>
<feature type="signal peptide" evidence="2">
    <location>
        <begin position="1"/>
        <end position="24"/>
    </location>
</feature>
<feature type="compositionally biased region" description="Polar residues" evidence="1">
    <location>
        <begin position="26"/>
        <end position="38"/>
    </location>
</feature>
<feature type="chain" id="PRO_5032640454" evidence="2">
    <location>
        <begin position="25"/>
        <end position="84"/>
    </location>
</feature>
<evidence type="ECO:0000256" key="2">
    <source>
        <dbReference type="SAM" id="SignalP"/>
    </source>
</evidence>
<evidence type="ECO:0000256" key="1">
    <source>
        <dbReference type="SAM" id="MobiDB-lite"/>
    </source>
</evidence>